<evidence type="ECO:0000259" key="4">
    <source>
        <dbReference type="Pfam" id="PF07581"/>
    </source>
</evidence>
<evidence type="ECO:0000256" key="2">
    <source>
        <dbReference type="SAM" id="Phobius"/>
    </source>
</evidence>
<organism evidence="5 6">
    <name type="scientific">Blautia stercoris</name>
    <dbReference type="NCBI Taxonomy" id="871664"/>
    <lineage>
        <taxon>Bacteria</taxon>
        <taxon>Bacillati</taxon>
        <taxon>Bacillota</taxon>
        <taxon>Clostridia</taxon>
        <taxon>Lachnospirales</taxon>
        <taxon>Lachnospiraceae</taxon>
        <taxon>Blautia</taxon>
    </lineage>
</organism>
<sequence>MKRKITGLFLVLAMCLLLLPESVWAEGEEQGSKTVITSVDELLKFAKAVNAGDYDEKTDAVVVLDADLDLSGVEWTPIGQANASGDIEHCFSGKFYGNGHVISNLDFSSSYGKGAVGGFFGYVEKAEISSLTVKGNVNVTADDSEYTFFGTIAGYAENASIFDCVSEVGFQNNGKYIYGFIGMCGYAENTKINYCENKGNITITGDMGSIYAGGILGYATGDTEVSYCVNTGNMILAASHGGGIVGQTSGTSKISNCYSTGTLTPLGKGITDVGGIVGTVGNETTVSHCYFAGNIDLSQYTATTVPYSRFGGIGGAVSGTGIFTNNYYTEKENVLACGKNAAAGTAKPFDSMRTEAFYKEIVAGGGNYNYVSEKTPVLPKPKYEVSFAVVPAELTNVVLKVNGEEVSSGLAELEAGTYPVEITADNCNPFSGEITVTADIATHTQTLTLTYKDADYTKADEAIKKANALKKENYKDFSGVEKAVQAVVRGKNITEQEEVDKMTKAIEDAISALEYKDADYTKVDEAVKKANSLKKTDYKDFTGVEKAVKAVVRGKNITEQEEVDKMAKAIEDAIASLEKKQTSSTKTTTDNANKATASNSNKTANKAATNNANKTATSNANKSTTAKNAQTGDNSRIEFWLALFGISGCVGIGAVIVGKRMKHRMK</sequence>
<gene>
    <name evidence="5" type="ORF">H8712_13380</name>
</gene>
<feature type="transmembrane region" description="Helical" evidence="2">
    <location>
        <begin position="639"/>
        <end position="658"/>
    </location>
</feature>
<keyword evidence="2" id="KW-0812">Transmembrane</keyword>
<dbReference type="Proteomes" id="UP000661649">
    <property type="component" value="Unassembled WGS sequence"/>
</dbReference>
<dbReference type="InterPro" id="IPR011493">
    <property type="entry name" value="GLUG"/>
</dbReference>
<dbReference type="Gene3D" id="1.20.1270.90">
    <property type="entry name" value="AF1782-like"/>
    <property type="match status" value="2"/>
</dbReference>
<keyword evidence="3" id="KW-0732">Signal</keyword>
<evidence type="ECO:0000313" key="5">
    <source>
        <dbReference type="EMBL" id="MBC8629582.1"/>
    </source>
</evidence>
<dbReference type="RefSeq" id="WP_187559081.1">
    <property type="nucleotide sequence ID" value="NZ_JACRTP010000006.1"/>
</dbReference>
<name>A0ABR7PE72_9FIRM</name>
<accession>A0ABR7PE72</accession>
<evidence type="ECO:0000256" key="3">
    <source>
        <dbReference type="SAM" id="SignalP"/>
    </source>
</evidence>
<reference evidence="5 6" key="1">
    <citation type="submission" date="2020-08" db="EMBL/GenBank/DDBJ databases">
        <title>Genome public.</title>
        <authorList>
            <person name="Liu C."/>
            <person name="Sun Q."/>
        </authorList>
    </citation>
    <scope>NUCLEOTIDE SEQUENCE [LARGE SCALE GENOMIC DNA]</scope>
    <source>
        <strain evidence="5 6">3_YM_SP_D4_24.mj</strain>
    </source>
</reference>
<keyword evidence="2" id="KW-1133">Transmembrane helix</keyword>
<comment type="caution">
    <text evidence="5">The sequence shown here is derived from an EMBL/GenBank/DDBJ whole genome shotgun (WGS) entry which is preliminary data.</text>
</comment>
<dbReference type="Gene3D" id="2.160.20.110">
    <property type="match status" value="1"/>
</dbReference>
<dbReference type="SUPFAM" id="SSF51126">
    <property type="entry name" value="Pectin lyase-like"/>
    <property type="match status" value="1"/>
</dbReference>
<feature type="region of interest" description="Disordered" evidence="1">
    <location>
        <begin position="578"/>
        <end position="630"/>
    </location>
</feature>
<protein>
    <recommendedName>
        <fullName evidence="4">GLUG domain-containing protein</fullName>
    </recommendedName>
</protein>
<keyword evidence="6" id="KW-1185">Reference proteome</keyword>
<dbReference type="Pfam" id="PF07581">
    <property type="entry name" value="Glug"/>
    <property type="match status" value="1"/>
</dbReference>
<evidence type="ECO:0000256" key="1">
    <source>
        <dbReference type="SAM" id="MobiDB-lite"/>
    </source>
</evidence>
<feature type="chain" id="PRO_5047012981" description="GLUG domain-containing protein" evidence="3">
    <location>
        <begin position="26"/>
        <end position="666"/>
    </location>
</feature>
<dbReference type="InterPro" id="IPR011050">
    <property type="entry name" value="Pectin_lyase_fold/virulence"/>
</dbReference>
<feature type="signal peptide" evidence="3">
    <location>
        <begin position="1"/>
        <end position="25"/>
    </location>
</feature>
<evidence type="ECO:0000313" key="6">
    <source>
        <dbReference type="Proteomes" id="UP000661649"/>
    </source>
</evidence>
<feature type="compositionally biased region" description="Low complexity" evidence="1">
    <location>
        <begin position="582"/>
        <end position="630"/>
    </location>
</feature>
<proteinExistence type="predicted"/>
<keyword evidence="2" id="KW-0472">Membrane</keyword>
<feature type="domain" description="GLUG" evidence="4">
    <location>
        <begin position="238"/>
        <end position="264"/>
    </location>
</feature>
<dbReference type="EMBL" id="JACRTP010000006">
    <property type="protein sequence ID" value="MBC8629582.1"/>
    <property type="molecule type" value="Genomic_DNA"/>
</dbReference>